<evidence type="ECO:0000313" key="2">
    <source>
        <dbReference type="EMBL" id="MED6161638.1"/>
    </source>
</evidence>
<evidence type="ECO:0000256" key="1">
    <source>
        <dbReference type="SAM" id="Phobius"/>
    </source>
</evidence>
<keyword evidence="3" id="KW-1185">Reference proteome</keyword>
<name>A0ABU6UP63_9FABA</name>
<gene>
    <name evidence="2" type="ORF">PIB30_062676</name>
</gene>
<sequence length="168" mass="18729">MRGIKNTPKNSLNYLKLPNDPNGESMLVSSAVPPSYWSNLGLQRGLALVRILENPILNFINFLPDATVQSCAGTRSALTLELTFDHAVARVRRAAARCGQNPPEWLPGYRVIARRGAPVRGALLLLFLASFFQSLLSMFFLAFLMFFSIPISLKLSRKYINALSGRRF</sequence>
<protein>
    <submittedName>
        <fullName evidence="2">Uncharacterized protein</fullName>
    </submittedName>
</protein>
<keyword evidence="1" id="KW-0472">Membrane</keyword>
<keyword evidence="1" id="KW-0812">Transmembrane</keyword>
<dbReference type="EMBL" id="JASCZI010121414">
    <property type="protein sequence ID" value="MED6161638.1"/>
    <property type="molecule type" value="Genomic_DNA"/>
</dbReference>
<accession>A0ABU6UP63</accession>
<evidence type="ECO:0000313" key="3">
    <source>
        <dbReference type="Proteomes" id="UP001341840"/>
    </source>
</evidence>
<comment type="caution">
    <text evidence="2">The sequence shown here is derived from an EMBL/GenBank/DDBJ whole genome shotgun (WGS) entry which is preliminary data.</text>
</comment>
<reference evidence="2 3" key="1">
    <citation type="journal article" date="2023" name="Plants (Basel)">
        <title>Bridging the Gap: Combining Genomics and Transcriptomics Approaches to Understand Stylosanthes scabra, an Orphan Legume from the Brazilian Caatinga.</title>
        <authorList>
            <person name="Ferreira-Neto J.R.C."/>
            <person name="da Silva M.D."/>
            <person name="Binneck E."/>
            <person name="de Melo N.F."/>
            <person name="da Silva R.H."/>
            <person name="de Melo A.L.T.M."/>
            <person name="Pandolfi V."/>
            <person name="Bustamante F.O."/>
            <person name="Brasileiro-Vidal A.C."/>
            <person name="Benko-Iseppon A.M."/>
        </authorList>
    </citation>
    <scope>NUCLEOTIDE SEQUENCE [LARGE SCALE GENOMIC DNA]</scope>
    <source>
        <tissue evidence="2">Leaves</tissue>
    </source>
</reference>
<feature type="transmembrane region" description="Helical" evidence="1">
    <location>
        <begin position="123"/>
        <end position="149"/>
    </location>
</feature>
<dbReference type="Proteomes" id="UP001341840">
    <property type="component" value="Unassembled WGS sequence"/>
</dbReference>
<keyword evidence="1" id="KW-1133">Transmembrane helix</keyword>
<organism evidence="2 3">
    <name type="scientific">Stylosanthes scabra</name>
    <dbReference type="NCBI Taxonomy" id="79078"/>
    <lineage>
        <taxon>Eukaryota</taxon>
        <taxon>Viridiplantae</taxon>
        <taxon>Streptophyta</taxon>
        <taxon>Embryophyta</taxon>
        <taxon>Tracheophyta</taxon>
        <taxon>Spermatophyta</taxon>
        <taxon>Magnoliopsida</taxon>
        <taxon>eudicotyledons</taxon>
        <taxon>Gunneridae</taxon>
        <taxon>Pentapetalae</taxon>
        <taxon>rosids</taxon>
        <taxon>fabids</taxon>
        <taxon>Fabales</taxon>
        <taxon>Fabaceae</taxon>
        <taxon>Papilionoideae</taxon>
        <taxon>50 kb inversion clade</taxon>
        <taxon>dalbergioids sensu lato</taxon>
        <taxon>Dalbergieae</taxon>
        <taxon>Pterocarpus clade</taxon>
        <taxon>Stylosanthes</taxon>
    </lineage>
</organism>
<proteinExistence type="predicted"/>